<name>A0ABP8CV12_9ACTN</name>
<gene>
    <name evidence="1" type="ORF">GCM10022255_003080</name>
</gene>
<organism evidence="1 2">
    <name type="scientific">Dactylosporangium darangshiense</name>
    <dbReference type="NCBI Taxonomy" id="579108"/>
    <lineage>
        <taxon>Bacteria</taxon>
        <taxon>Bacillati</taxon>
        <taxon>Actinomycetota</taxon>
        <taxon>Actinomycetes</taxon>
        <taxon>Micromonosporales</taxon>
        <taxon>Micromonosporaceae</taxon>
        <taxon>Dactylosporangium</taxon>
    </lineage>
</organism>
<evidence type="ECO:0008006" key="3">
    <source>
        <dbReference type="Google" id="ProtNLM"/>
    </source>
</evidence>
<evidence type="ECO:0000313" key="2">
    <source>
        <dbReference type="Proteomes" id="UP001500620"/>
    </source>
</evidence>
<keyword evidence="2" id="KW-1185">Reference proteome</keyword>
<protein>
    <recommendedName>
        <fullName evidence="3">Carboxypeptidase regulatory-like domain-containing protein</fullName>
    </recommendedName>
</protein>
<proteinExistence type="predicted"/>
<dbReference type="Proteomes" id="UP001500620">
    <property type="component" value="Unassembled WGS sequence"/>
</dbReference>
<reference evidence="2" key="1">
    <citation type="journal article" date="2019" name="Int. J. Syst. Evol. Microbiol.">
        <title>The Global Catalogue of Microorganisms (GCM) 10K type strain sequencing project: providing services to taxonomists for standard genome sequencing and annotation.</title>
        <authorList>
            <consortium name="The Broad Institute Genomics Platform"/>
            <consortium name="The Broad Institute Genome Sequencing Center for Infectious Disease"/>
            <person name="Wu L."/>
            <person name="Ma J."/>
        </authorList>
    </citation>
    <scope>NUCLEOTIDE SEQUENCE [LARGE SCALE GENOMIC DNA]</scope>
    <source>
        <strain evidence="2">JCM 17441</strain>
    </source>
</reference>
<comment type="caution">
    <text evidence="1">The sequence shown here is derived from an EMBL/GenBank/DDBJ whole genome shotgun (WGS) entry which is preliminary data.</text>
</comment>
<accession>A0ABP8CV12</accession>
<dbReference type="EMBL" id="BAABAT010000001">
    <property type="protein sequence ID" value="GAA4243548.1"/>
    <property type="molecule type" value="Genomic_DNA"/>
</dbReference>
<dbReference type="RefSeq" id="WP_345120347.1">
    <property type="nucleotide sequence ID" value="NZ_BAABAT010000001.1"/>
</dbReference>
<sequence length="265" mass="28805">MDVEVTDRDGQHVLQQYAGDLAYMVATYFEDAKVRPATVTYYKREVTLSGRLLGRWPGDAHVEALAGFPVQLSAYPGDFTEVTTGANGRFSGPLHLDDAGWVYAYFSYDPNHLGYIGSNTPDLPIGLTPAASRATAKVSKTRVNAGDTITLSGQFTWRSKDGWVPLANKQFGILFCADAYPSCNSVDYPMTDAEGRYSLQVTPYASGHYQVGLNPNDPFIATVIQKSAGIVVLQAVSFNEFSAYRNDDGTVTVSGLPAVRPLLPR</sequence>
<evidence type="ECO:0000313" key="1">
    <source>
        <dbReference type="EMBL" id="GAA4243548.1"/>
    </source>
</evidence>